<reference evidence="1" key="1">
    <citation type="journal article" date="2021" name="PeerJ">
        <title>Extensive microbial diversity within the chicken gut microbiome revealed by metagenomics and culture.</title>
        <authorList>
            <person name="Gilroy R."/>
            <person name="Ravi A."/>
            <person name="Getino M."/>
            <person name="Pursley I."/>
            <person name="Horton D.L."/>
            <person name="Alikhan N.F."/>
            <person name="Baker D."/>
            <person name="Gharbi K."/>
            <person name="Hall N."/>
            <person name="Watson M."/>
            <person name="Adriaenssens E.M."/>
            <person name="Foster-Nyarko E."/>
            <person name="Jarju S."/>
            <person name="Secka A."/>
            <person name="Antonio M."/>
            <person name="Oren A."/>
            <person name="Chaudhuri R.R."/>
            <person name="La Ragione R."/>
            <person name="Hildebrand F."/>
            <person name="Pallen M.J."/>
        </authorList>
    </citation>
    <scope>NUCLEOTIDE SEQUENCE</scope>
    <source>
        <strain evidence="1">A6-441</strain>
    </source>
</reference>
<accession>A0A9E2NXN3</accession>
<reference evidence="1" key="2">
    <citation type="submission" date="2021-04" db="EMBL/GenBank/DDBJ databases">
        <authorList>
            <person name="Gilroy R."/>
        </authorList>
    </citation>
    <scope>NUCLEOTIDE SEQUENCE</scope>
    <source>
        <strain evidence="1">A6-441</strain>
    </source>
</reference>
<comment type="caution">
    <text evidence="1">The sequence shown here is derived from an EMBL/GenBank/DDBJ whole genome shotgun (WGS) entry which is preliminary data.</text>
</comment>
<name>A0A9E2NXN3_9FUSO</name>
<dbReference type="AlphaFoldDB" id="A0A9E2NXN3"/>
<evidence type="ECO:0000313" key="2">
    <source>
        <dbReference type="Proteomes" id="UP000724657"/>
    </source>
</evidence>
<proteinExistence type="predicted"/>
<dbReference type="Pfam" id="PF08890">
    <property type="entry name" value="Phage_TAC_5"/>
    <property type="match status" value="1"/>
</dbReference>
<organism evidence="1 2">
    <name type="scientific">Candidatus Fusobacterium pullicola</name>
    <dbReference type="NCBI Taxonomy" id="2838601"/>
    <lineage>
        <taxon>Bacteria</taxon>
        <taxon>Fusobacteriati</taxon>
        <taxon>Fusobacteriota</taxon>
        <taxon>Fusobacteriia</taxon>
        <taxon>Fusobacteriales</taxon>
        <taxon>Fusobacteriaceae</taxon>
        <taxon>Fusobacterium</taxon>
    </lineage>
</organism>
<sequence length="137" mass="15442">MNFNSFFKQNAKVVENKKITISERFIKESGETELFEIRAISAQDDQLLRENCTIIKDINGQKLPMLDGNKYQAMLCAACVVYPDLGNAELQDSYGVKTKQDLLKSMLLPAEFQDLATEVNKVNGFKTLGELTKEAKN</sequence>
<evidence type="ECO:0000313" key="1">
    <source>
        <dbReference type="EMBL" id="MBU3843084.1"/>
    </source>
</evidence>
<dbReference type="InterPro" id="IPR038559">
    <property type="entry name" value="XkdN-like_sf"/>
</dbReference>
<protein>
    <recommendedName>
        <fullName evidence="3">Phage XkdN-like protein</fullName>
    </recommendedName>
</protein>
<dbReference type="Proteomes" id="UP000724657">
    <property type="component" value="Unassembled WGS sequence"/>
</dbReference>
<dbReference type="EMBL" id="JAHLFN010000076">
    <property type="protein sequence ID" value="MBU3843084.1"/>
    <property type="molecule type" value="Genomic_DNA"/>
</dbReference>
<gene>
    <name evidence="1" type="ORF">IAA47_08925</name>
</gene>
<dbReference type="Gene3D" id="3.30.2220.30">
    <property type="match status" value="1"/>
</dbReference>
<dbReference type="InterPro" id="IPR014986">
    <property type="entry name" value="XkdN-like"/>
</dbReference>
<evidence type="ECO:0008006" key="3">
    <source>
        <dbReference type="Google" id="ProtNLM"/>
    </source>
</evidence>